<sequence>MAKESELLQPIMAEEFQIGGGNWWGSSRTRFEGGTTPSSSSGLISMGSSFGWPAEIVDLNYKAISSSNFTNSASASVSSSPMPFQDTRKLAQDPNSQMMGLGLSSHAMDWHQNNPHRGGEKAETRYLPGLQQNTSFAANFDQQEIGMESWRSQKLNSSNSDQANEYKQFSSTPNISSSFRMDPAAYGSPSSTISSQGTVLGSENQQRYNFMYPANNYGLNNHPGELSPSLSKLPRYLRNSPPKQQSNSQLQFSNDAPSWNAASASMNDVRSSTFFSPPTFHERPKNKSVVRDSGKVATKKSNSEASNKRSRSETSSSLPPFKVRKEKMGDRITALQQLVSPFGKTDTASVLSEAIEYIKFLHEQVNALSSPYMKSGASMQHHHLGFDKPRDCKGPKQNLRSRGLCLVPVSSTYPITCETPVDYWSTPTYGATLR</sequence>
<comment type="caution">
    <text evidence="1">The sequence shown here is derived from an EMBL/GenBank/DDBJ whole genome shotgun (WGS) entry which is preliminary data.</text>
</comment>
<gene>
    <name evidence="1" type="ORF">RHMOL_Rhmol04G0028700</name>
</gene>
<proteinExistence type="predicted"/>
<keyword evidence="2" id="KW-1185">Reference proteome</keyword>
<dbReference type="Proteomes" id="UP001062846">
    <property type="component" value="Chromosome 4"/>
</dbReference>
<dbReference type="EMBL" id="CM046391">
    <property type="protein sequence ID" value="KAI8557680.1"/>
    <property type="molecule type" value="Genomic_DNA"/>
</dbReference>
<evidence type="ECO:0000313" key="1">
    <source>
        <dbReference type="EMBL" id="KAI8557680.1"/>
    </source>
</evidence>
<name>A0ACC0NWU0_RHOML</name>
<reference evidence="1" key="1">
    <citation type="submission" date="2022-02" db="EMBL/GenBank/DDBJ databases">
        <title>Plant Genome Project.</title>
        <authorList>
            <person name="Zhang R.-G."/>
        </authorList>
    </citation>
    <scope>NUCLEOTIDE SEQUENCE</scope>
    <source>
        <strain evidence="1">AT1</strain>
    </source>
</reference>
<organism evidence="1 2">
    <name type="scientific">Rhododendron molle</name>
    <name type="common">Chinese azalea</name>
    <name type="synonym">Azalea mollis</name>
    <dbReference type="NCBI Taxonomy" id="49168"/>
    <lineage>
        <taxon>Eukaryota</taxon>
        <taxon>Viridiplantae</taxon>
        <taxon>Streptophyta</taxon>
        <taxon>Embryophyta</taxon>
        <taxon>Tracheophyta</taxon>
        <taxon>Spermatophyta</taxon>
        <taxon>Magnoliopsida</taxon>
        <taxon>eudicotyledons</taxon>
        <taxon>Gunneridae</taxon>
        <taxon>Pentapetalae</taxon>
        <taxon>asterids</taxon>
        <taxon>Ericales</taxon>
        <taxon>Ericaceae</taxon>
        <taxon>Ericoideae</taxon>
        <taxon>Rhodoreae</taxon>
        <taxon>Rhododendron</taxon>
    </lineage>
</organism>
<accession>A0ACC0NWU0</accession>
<protein>
    <submittedName>
        <fullName evidence="1">Uncharacterized protein</fullName>
    </submittedName>
</protein>
<evidence type="ECO:0000313" key="2">
    <source>
        <dbReference type="Proteomes" id="UP001062846"/>
    </source>
</evidence>